<dbReference type="AlphaFoldDB" id="A0A4Q7LVU6"/>
<protein>
    <submittedName>
        <fullName evidence="10">DME family drug/metabolite transporter</fullName>
    </submittedName>
</protein>
<feature type="transmembrane region" description="Helical" evidence="8">
    <location>
        <begin position="269"/>
        <end position="290"/>
    </location>
</feature>
<evidence type="ECO:0000256" key="8">
    <source>
        <dbReference type="SAM" id="Phobius"/>
    </source>
</evidence>
<keyword evidence="11" id="KW-1185">Reference proteome</keyword>
<reference evidence="10 11" key="1">
    <citation type="journal article" date="2015" name="Stand. Genomic Sci.">
        <title>Genomic Encyclopedia of Bacterial and Archaeal Type Strains, Phase III: the genomes of soil and plant-associated and newly described type strains.</title>
        <authorList>
            <person name="Whitman W.B."/>
            <person name="Woyke T."/>
            <person name="Klenk H.P."/>
            <person name="Zhou Y."/>
            <person name="Lilburn T.G."/>
            <person name="Beck B.J."/>
            <person name="De Vos P."/>
            <person name="Vandamme P."/>
            <person name="Eisen J.A."/>
            <person name="Garrity G."/>
            <person name="Hugenholtz P."/>
            <person name="Kyrpides N.C."/>
        </authorList>
    </citation>
    <scope>NUCLEOTIDE SEQUENCE [LARGE SCALE GENOMIC DNA]</scope>
    <source>
        <strain evidence="10 11">CV2</strain>
    </source>
</reference>
<keyword evidence="6 8" id="KW-0472">Membrane</keyword>
<feature type="region of interest" description="Disordered" evidence="7">
    <location>
        <begin position="314"/>
        <end position="340"/>
    </location>
</feature>
<dbReference type="EMBL" id="SGWW01000001">
    <property type="protein sequence ID" value="RZS58994.1"/>
    <property type="molecule type" value="Genomic_DNA"/>
</dbReference>
<organism evidence="10 11">
    <name type="scientific">Microcella putealis</name>
    <dbReference type="NCBI Taxonomy" id="337005"/>
    <lineage>
        <taxon>Bacteria</taxon>
        <taxon>Bacillati</taxon>
        <taxon>Actinomycetota</taxon>
        <taxon>Actinomycetes</taxon>
        <taxon>Micrococcales</taxon>
        <taxon>Microbacteriaceae</taxon>
        <taxon>Microcella</taxon>
    </lineage>
</organism>
<feature type="transmembrane region" description="Helical" evidence="8">
    <location>
        <begin position="88"/>
        <end position="106"/>
    </location>
</feature>
<evidence type="ECO:0000256" key="7">
    <source>
        <dbReference type="SAM" id="MobiDB-lite"/>
    </source>
</evidence>
<dbReference type="GO" id="GO:0005886">
    <property type="term" value="C:plasma membrane"/>
    <property type="evidence" value="ECO:0007669"/>
    <property type="project" value="UniProtKB-SubCell"/>
</dbReference>
<name>A0A4Q7LVU6_9MICO</name>
<evidence type="ECO:0000313" key="11">
    <source>
        <dbReference type="Proteomes" id="UP000293519"/>
    </source>
</evidence>
<comment type="subcellular location">
    <subcellularLocation>
        <location evidence="1">Cell membrane</location>
        <topology evidence="1">Multi-pass membrane protein</topology>
    </subcellularLocation>
</comment>
<comment type="similarity">
    <text evidence="2">Belongs to the EamA transporter family.</text>
</comment>
<evidence type="ECO:0000256" key="3">
    <source>
        <dbReference type="ARBA" id="ARBA00022475"/>
    </source>
</evidence>
<sequence length="340" mass="34822">MSHPATYDGDRPVAGVVESVTFGVIVILAVWAVVVASVLWGTTGTAATFLSREVSPLATGSATMAIGGVLLFAVAARPAGRAIADRAARPWLLVGAIGVVVYPLAFYSSMSLAGVAIGNVVSLGSGPLFAALLEWRVTKKPLTRQWMLAAAIAITGVIMLALGGHGGDSPVDAAGVPWGVALGLLAGASYALYTFTSGEVMARGHSSRATMGAVFGLGAIPLAVVLMVTGAPLLASPSNLAIIGYLAVGPMFVAYVLFGIGLRQLRSSVVTVITLLEPLVATLLAIVIVGERLDPLGWAGLAVILVGIAALSPARRPRPGQSRPYHRGHGRQPRDAVGRR</sequence>
<feature type="transmembrane region" description="Helical" evidence="8">
    <location>
        <begin position="296"/>
        <end position="314"/>
    </location>
</feature>
<dbReference type="InterPro" id="IPR037185">
    <property type="entry name" value="EmrE-like"/>
</dbReference>
<evidence type="ECO:0000256" key="6">
    <source>
        <dbReference type="ARBA" id="ARBA00023136"/>
    </source>
</evidence>
<feature type="transmembrane region" description="Helical" evidence="8">
    <location>
        <begin position="214"/>
        <end position="234"/>
    </location>
</feature>
<feature type="transmembrane region" description="Helical" evidence="8">
    <location>
        <begin position="112"/>
        <end position="133"/>
    </location>
</feature>
<evidence type="ECO:0000256" key="1">
    <source>
        <dbReference type="ARBA" id="ARBA00004651"/>
    </source>
</evidence>
<gene>
    <name evidence="10" type="ORF">EV141_0208</name>
</gene>
<feature type="transmembrane region" description="Helical" evidence="8">
    <location>
        <begin position="175"/>
        <end position="193"/>
    </location>
</feature>
<evidence type="ECO:0000256" key="2">
    <source>
        <dbReference type="ARBA" id="ARBA00007362"/>
    </source>
</evidence>
<evidence type="ECO:0000256" key="4">
    <source>
        <dbReference type="ARBA" id="ARBA00022692"/>
    </source>
</evidence>
<feature type="transmembrane region" description="Helical" evidence="8">
    <location>
        <begin position="54"/>
        <end position="76"/>
    </location>
</feature>
<dbReference type="SUPFAM" id="SSF103481">
    <property type="entry name" value="Multidrug resistance efflux transporter EmrE"/>
    <property type="match status" value="2"/>
</dbReference>
<dbReference type="OrthoDB" id="9787117at2"/>
<feature type="domain" description="EamA" evidence="9">
    <location>
        <begin position="178"/>
        <end position="311"/>
    </location>
</feature>
<keyword evidence="3" id="KW-1003">Cell membrane</keyword>
<feature type="transmembrane region" description="Helical" evidence="8">
    <location>
        <begin position="145"/>
        <end position="163"/>
    </location>
</feature>
<accession>A0A4Q7LVU6</accession>
<evidence type="ECO:0000259" key="9">
    <source>
        <dbReference type="Pfam" id="PF00892"/>
    </source>
</evidence>
<dbReference type="Pfam" id="PF00892">
    <property type="entry name" value="EamA"/>
    <property type="match status" value="2"/>
</dbReference>
<evidence type="ECO:0000313" key="10">
    <source>
        <dbReference type="EMBL" id="RZS58994.1"/>
    </source>
</evidence>
<dbReference type="PANTHER" id="PTHR32322:SF18">
    <property type="entry name" value="S-ADENOSYLMETHIONINE_S-ADENOSYLHOMOCYSTEINE TRANSPORTER"/>
    <property type="match status" value="1"/>
</dbReference>
<keyword evidence="5 8" id="KW-1133">Transmembrane helix</keyword>
<feature type="domain" description="EamA" evidence="9">
    <location>
        <begin position="29"/>
        <end position="161"/>
    </location>
</feature>
<dbReference type="InterPro" id="IPR000620">
    <property type="entry name" value="EamA_dom"/>
</dbReference>
<comment type="caution">
    <text evidence="10">The sequence shown here is derived from an EMBL/GenBank/DDBJ whole genome shotgun (WGS) entry which is preliminary data.</text>
</comment>
<dbReference type="Proteomes" id="UP000293519">
    <property type="component" value="Unassembled WGS sequence"/>
</dbReference>
<evidence type="ECO:0000256" key="5">
    <source>
        <dbReference type="ARBA" id="ARBA00022989"/>
    </source>
</evidence>
<dbReference type="InterPro" id="IPR050638">
    <property type="entry name" value="AA-Vitamin_Transporters"/>
</dbReference>
<keyword evidence="4 8" id="KW-0812">Transmembrane</keyword>
<proteinExistence type="inferred from homology"/>
<dbReference type="PANTHER" id="PTHR32322">
    <property type="entry name" value="INNER MEMBRANE TRANSPORTER"/>
    <property type="match status" value="1"/>
</dbReference>
<dbReference type="Gene3D" id="1.10.3730.20">
    <property type="match status" value="1"/>
</dbReference>
<feature type="transmembrane region" description="Helical" evidence="8">
    <location>
        <begin position="20"/>
        <end position="42"/>
    </location>
</feature>
<feature type="transmembrane region" description="Helical" evidence="8">
    <location>
        <begin position="240"/>
        <end position="262"/>
    </location>
</feature>